<evidence type="ECO:0000313" key="10">
    <source>
        <dbReference type="EMBL" id="SCU65254.1"/>
    </source>
</evidence>
<dbReference type="Pfam" id="PF00254">
    <property type="entry name" value="FKBP_C"/>
    <property type="match status" value="1"/>
</dbReference>
<evidence type="ECO:0000259" key="9">
    <source>
        <dbReference type="PROSITE" id="PS50059"/>
    </source>
</evidence>
<evidence type="ECO:0000256" key="5">
    <source>
        <dbReference type="ARBA" id="ARBA00023110"/>
    </source>
</evidence>
<dbReference type="Proteomes" id="UP000195570">
    <property type="component" value="Unassembled WGS sequence"/>
</dbReference>
<evidence type="ECO:0000313" key="11">
    <source>
        <dbReference type="Proteomes" id="UP000195570"/>
    </source>
</evidence>
<evidence type="ECO:0000256" key="8">
    <source>
        <dbReference type="SAM" id="SignalP"/>
    </source>
</evidence>
<dbReference type="RefSeq" id="XP_067076881.1">
    <property type="nucleotide sequence ID" value="XM_067220780.1"/>
</dbReference>
<organism evidence="10 11">
    <name type="scientific">Trypanosoma equiperdum</name>
    <dbReference type="NCBI Taxonomy" id="5694"/>
    <lineage>
        <taxon>Eukaryota</taxon>
        <taxon>Discoba</taxon>
        <taxon>Euglenozoa</taxon>
        <taxon>Kinetoplastea</taxon>
        <taxon>Metakinetoplastina</taxon>
        <taxon>Trypanosomatida</taxon>
        <taxon>Trypanosomatidae</taxon>
        <taxon>Trypanosoma</taxon>
    </lineage>
</organism>
<feature type="signal peptide" evidence="8">
    <location>
        <begin position="1"/>
        <end position="28"/>
    </location>
</feature>
<dbReference type="GeneID" id="92381977"/>
<dbReference type="PANTHER" id="PTHR43811:SF19">
    <property type="entry name" value="39 KDA FK506-BINDING NUCLEAR PROTEIN"/>
    <property type="match status" value="1"/>
</dbReference>
<comment type="catalytic activity">
    <reaction evidence="1 7">
        <text>[protein]-peptidylproline (omega=180) = [protein]-peptidylproline (omega=0)</text>
        <dbReference type="Rhea" id="RHEA:16237"/>
        <dbReference type="Rhea" id="RHEA-COMP:10747"/>
        <dbReference type="Rhea" id="RHEA-COMP:10748"/>
        <dbReference type="ChEBI" id="CHEBI:83833"/>
        <dbReference type="ChEBI" id="CHEBI:83834"/>
        <dbReference type="EC" id="5.2.1.8"/>
    </reaction>
</comment>
<gene>
    <name evidence="10" type="ORF">TEOVI_000804300</name>
</gene>
<evidence type="ECO:0000256" key="4">
    <source>
        <dbReference type="ARBA" id="ARBA00022729"/>
    </source>
</evidence>
<dbReference type="InterPro" id="IPR046357">
    <property type="entry name" value="PPIase_dom_sf"/>
</dbReference>
<reference evidence="10" key="1">
    <citation type="submission" date="2016-09" db="EMBL/GenBank/DDBJ databases">
        <authorList>
            <person name="Hebert L."/>
            <person name="Moumen B."/>
        </authorList>
    </citation>
    <scope>NUCLEOTIDE SEQUENCE [LARGE SCALE GENOMIC DNA]</scope>
    <source>
        <strain evidence="10">OVI</strain>
    </source>
</reference>
<dbReference type="AlphaFoldDB" id="A0A1G4I0N8"/>
<dbReference type="InterPro" id="IPR001179">
    <property type="entry name" value="PPIase_FKBP_dom"/>
</dbReference>
<evidence type="ECO:0000256" key="7">
    <source>
        <dbReference type="PROSITE-ProRule" id="PRU00277"/>
    </source>
</evidence>
<keyword evidence="4 8" id="KW-0732">Signal</keyword>
<keyword evidence="11" id="KW-1185">Reference proteome</keyword>
<evidence type="ECO:0000256" key="6">
    <source>
        <dbReference type="ARBA" id="ARBA00023235"/>
    </source>
</evidence>
<feature type="domain" description="PPIase FKBP-type" evidence="9">
    <location>
        <begin position="86"/>
        <end position="172"/>
    </location>
</feature>
<dbReference type="FunFam" id="3.10.50.40:FF:000045">
    <property type="entry name" value="Peptidyl-prolyl cis-trans isomerase"/>
    <property type="match status" value="1"/>
</dbReference>
<comment type="similarity">
    <text evidence="2">Belongs to the FKBP-type PPIase family.</text>
</comment>
<dbReference type="PROSITE" id="PS50059">
    <property type="entry name" value="FKBP_PPIASE"/>
    <property type="match status" value="1"/>
</dbReference>
<proteinExistence type="inferred from homology"/>
<evidence type="ECO:0000256" key="2">
    <source>
        <dbReference type="ARBA" id="ARBA00006577"/>
    </source>
</evidence>
<dbReference type="EMBL" id="CZPT02000257">
    <property type="protein sequence ID" value="SCU65254.1"/>
    <property type="molecule type" value="Genomic_DNA"/>
</dbReference>
<dbReference type="VEuPathDB" id="TriTrypDB:TEOVI_000804300"/>
<evidence type="ECO:0000256" key="1">
    <source>
        <dbReference type="ARBA" id="ARBA00000971"/>
    </source>
</evidence>
<protein>
    <recommendedName>
        <fullName evidence="3 7">peptidylprolyl isomerase</fullName>
        <ecNumber evidence="3 7">5.2.1.8</ecNumber>
    </recommendedName>
</protein>
<dbReference type="EC" id="5.2.1.8" evidence="3 7"/>
<comment type="caution">
    <text evidence="10">The sequence shown here is derived from an EMBL/GenBank/DDBJ whole genome shotgun (WGS) entry which is preliminary data.</text>
</comment>
<keyword evidence="5 7" id="KW-0697">Rotamase</keyword>
<sequence length="196" mass="21425">MYGVECFRPLGLATFMLAVLSVVRVATSEDDPNKLTPQERIDRYRKRVARSFLLKMAEEPGAMTLPSGVVVHVLNRGGGGRSAAVDDECTVHYTGTLKDGTVFDSSRDRGQPFKLKLGQVIVGWQEVLQLMRPGDRWKVFIPPEHGYGARGAGPKIPPHSALVFDMELISIEGGGNGRTEKEVEEVLKGYAGKGDL</sequence>
<name>A0A1G4I0N8_TRYEQ</name>
<dbReference type="SUPFAM" id="SSF54534">
    <property type="entry name" value="FKBP-like"/>
    <property type="match status" value="1"/>
</dbReference>
<evidence type="ECO:0000256" key="3">
    <source>
        <dbReference type="ARBA" id="ARBA00013194"/>
    </source>
</evidence>
<feature type="chain" id="PRO_5009235222" description="peptidylprolyl isomerase" evidence="8">
    <location>
        <begin position="29"/>
        <end position="196"/>
    </location>
</feature>
<accession>A0A1G4I0N8</accession>
<dbReference type="GO" id="GO:0003755">
    <property type="term" value="F:peptidyl-prolyl cis-trans isomerase activity"/>
    <property type="evidence" value="ECO:0007669"/>
    <property type="project" value="UniProtKB-KW"/>
</dbReference>
<keyword evidence="6 7" id="KW-0413">Isomerase</keyword>
<dbReference type="PANTHER" id="PTHR43811">
    <property type="entry name" value="FKBP-TYPE PEPTIDYL-PROLYL CIS-TRANS ISOMERASE FKPA"/>
    <property type="match status" value="1"/>
</dbReference>
<dbReference type="Gene3D" id="3.10.50.40">
    <property type="match status" value="1"/>
</dbReference>